<dbReference type="InterPro" id="IPR007871">
    <property type="entry name" value="Methyltransferase_TRM13"/>
</dbReference>
<feature type="region of interest" description="Disordered" evidence="16">
    <location>
        <begin position="116"/>
        <end position="142"/>
    </location>
</feature>
<gene>
    <name evidence="18" type="ORF">BN980_GECA01s07578g</name>
</gene>
<dbReference type="GO" id="GO:0030488">
    <property type="term" value="P:tRNA methylation"/>
    <property type="evidence" value="ECO:0007669"/>
    <property type="project" value="InterPro"/>
</dbReference>
<dbReference type="Pfam" id="PF11722">
    <property type="entry name" value="zf-TRM13_CCCH"/>
    <property type="match status" value="1"/>
</dbReference>
<comment type="catalytic activity">
    <reaction evidence="13 15">
        <text>cytidine(4) in tRNA(Gly)(GCC) + S-adenosyl-L-methionine = 2'-O-methylcytidine(4) in tRNA(Gly)(GCC) + S-adenosyl-L-homocysteine + H(+)</text>
        <dbReference type="Rhea" id="RHEA:43192"/>
        <dbReference type="Rhea" id="RHEA-COMP:10399"/>
        <dbReference type="Rhea" id="RHEA-COMP:10400"/>
        <dbReference type="ChEBI" id="CHEBI:15378"/>
        <dbReference type="ChEBI" id="CHEBI:57856"/>
        <dbReference type="ChEBI" id="CHEBI:59789"/>
        <dbReference type="ChEBI" id="CHEBI:74495"/>
        <dbReference type="ChEBI" id="CHEBI:82748"/>
        <dbReference type="EC" id="2.1.1.225"/>
    </reaction>
</comment>
<evidence type="ECO:0000313" key="19">
    <source>
        <dbReference type="Proteomes" id="UP000242525"/>
    </source>
</evidence>
<dbReference type="OrthoDB" id="258806at2759"/>
<comment type="function">
    <text evidence="1 15">tRNA methylase which 2'-O-methylates cytidine(4) in tRNA(Pro) and tRNA(Gly)(GCC), and adenosine(4) in tRNA(His).</text>
</comment>
<dbReference type="Proteomes" id="UP000242525">
    <property type="component" value="Unassembled WGS sequence"/>
</dbReference>
<evidence type="ECO:0000256" key="11">
    <source>
        <dbReference type="ARBA" id="ARBA00022833"/>
    </source>
</evidence>
<dbReference type="GO" id="GO:0106050">
    <property type="term" value="F:tRNA 2'-O-methyltransferase activity"/>
    <property type="evidence" value="ECO:0007669"/>
    <property type="project" value="UniProtKB-UniRule"/>
</dbReference>
<protein>
    <recommendedName>
        <fullName evidence="4 15">tRNA:m(4)X modification enzyme TRM13</fullName>
        <ecNumber evidence="3 15">2.1.1.225</ecNumber>
    </recommendedName>
</protein>
<evidence type="ECO:0000256" key="3">
    <source>
        <dbReference type="ARBA" id="ARBA00012810"/>
    </source>
</evidence>
<evidence type="ECO:0000256" key="4">
    <source>
        <dbReference type="ARBA" id="ARBA00015883"/>
    </source>
</evidence>
<keyword evidence="7 15" id="KW-0949">S-adenosyl-L-methionine</keyword>
<evidence type="ECO:0000256" key="1">
    <source>
        <dbReference type="ARBA" id="ARBA00002267"/>
    </source>
</evidence>
<dbReference type="InterPro" id="IPR022776">
    <property type="entry name" value="TRM13/UPF0224_CHHC_Znf_dom"/>
</dbReference>
<keyword evidence="10 15" id="KW-0863">Zinc-finger</keyword>
<keyword evidence="19" id="KW-1185">Reference proteome</keyword>
<dbReference type="GO" id="GO:0008270">
    <property type="term" value="F:zinc ion binding"/>
    <property type="evidence" value="ECO:0007669"/>
    <property type="project" value="UniProtKB-KW"/>
</dbReference>
<evidence type="ECO:0000313" key="18">
    <source>
        <dbReference type="EMBL" id="CDO51521.1"/>
    </source>
</evidence>
<feature type="domain" description="CHHC U11-48K-type" evidence="17">
    <location>
        <begin position="71"/>
        <end position="98"/>
    </location>
</feature>
<evidence type="ECO:0000256" key="14">
    <source>
        <dbReference type="ARBA" id="ARBA00049393"/>
    </source>
</evidence>
<evidence type="ECO:0000256" key="10">
    <source>
        <dbReference type="ARBA" id="ARBA00022771"/>
    </source>
</evidence>
<keyword evidence="9 15" id="KW-0479">Metal-binding</keyword>
<dbReference type="EC" id="2.1.1.225" evidence="3 15"/>
<comment type="similarity">
    <text evidence="2 15">Belongs to the methyltransferase TRM13 family.</text>
</comment>
<evidence type="ECO:0000256" key="16">
    <source>
        <dbReference type="SAM" id="MobiDB-lite"/>
    </source>
</evidence>
<evidence type="ECO:0000256" key="6">
    <source>
        <dbReference type="ARBA" id="ARBA00022679"/>
    </source>
</evidence>
<dbReference type="PROSITE" id="PS51800">
    <property type="entry name" value="ZF_CHHC_U11_48K"/>
    <property type="match status" value="1"/>
</dbReference>
<reference evidence="18" key="1">
    <citation type="submission" date="2014-03" db="EMBL/GenBank/DDBJ databases">
        <authorList>
            <person name="Casaregola S."/>
        </authorList>
    </citation>
    <scope>NUCLEOTIDE SEQUENCE [LARGE SCALE GENOMIC DNA]</scope>
    <source>
        <strain evidence="18">CLIB 918</strain>
    </source>
</reference>
<keyword evidence="11 15" id="KW-0862">Zinc</keyword>
<sequence>MTEPVAKKHKSNKTPTTDGPIVLQAKDGSRCRCLYILQKKNRQCNMTRRKSDKYCAQHKVEMGENSGKRKRIPCPLDPRHTVMEDQVERHLQKCSALVQVPTDAWYRPDYNLPGHIDTSLSDKNKATDSDNNAETDESGEASKKEVDFKKWYSKLERFYNEHLAKIEPEPLVLKHKGIEHRLEQLENPKHAIQQGSLIGHMERAGILTSFDNVVIEFGCGRGELSRYVNQAQFISKHEGKPRVGDKSRKFLMIDRAGHRMKFDTKLLKDFHEFVTDEEKQQEIGEPVVERIKIDIKDIDLAKALELKFPTLAATEDKTVSAISKHLCGCATDLTLQCLFNSTRTRKGSDADAADAAKPALRGVVIALCCRQLCNYESYPLAGRAFLAEHGIATSPEEFRTLAKITSWAICSRRPDADPTSRNHPSGLSLEEREQVGLWARRCVDYGRVHSLREAGMEADLYQYVGKEVSLENVVLVAK</sequence>
<evidence type="ECO:0000256" key="15">
    <source>
        <dbReference type="RuleBase" id="RU367103"/>
    </source>
</evidence>
<proteinExistence type="inferred from homology"/>
<evidence type="ECO:0000256" key="5">
    <source>
        <dbReference type="ARBA" id="ARBA00022603"/>
    </source>
</evidence>
<dbReference type="AlphaFoldDB" id="A0A0J9X304"/>
<evidence type="ECO:0000256" key="13">
    <source>
        <dbReference type="ARBA" id="ARBA00048635"/>
    </source>
</evidence>
<dbReference type="Pfam" id="PF05206">
    <property type="entry name" value="TRM13"/>
    <property type="match status" value="1"/>
</dbReference>
<dbReference type="STRING" id="1173061.A0A0J9X304"/>
<evidence type="ECO:0000256" key="7">
    <source>
        <dbReference type="ARBA" id="ARBA00022691"/>
    </source>
</evidence>
<accession>A0A0J9X304</accession>
<comment type="catalytic activity">
    <reaction evidence="14 15">
        <text>adenosine(4) in tRNA(His) + S-adenosyl-L-methionine = 2'-O-methyladenosine(4) in tRNA(His) + S-adenosyl-L-homocysteine + H(+)</text>
        <dbReference type="Rhea" id="RHEA:43196"/>
        <dbReference type="Rhea" id="RHEA-COMP:10401"/>
        <dbReference type="Rhea" id="RHEA-COMP:10402"/>
        <dbReference type="ChEBI" id="CHEBI:15378"/>
        <dbReference type="ChEBI" id="CHEBI:57856"/>
        <dbReference type="ChEBI" id="CHEBI:59789"/>
        <dbReference type="ChEBI" id="CHEBI:74411"/>
        <dbReference type="ChEBI" id="CHEBI:74477"/>
        <dbReference type="EC" id="2.1.1.225"/>
    </reaction>
</comment>
<dbReference type="InterPro" id="IPR021721">
    <property type="entry name" value="Znf_CCCH-type_TRM13"/>
</dbReference>
<evidence type="ECO:0000256" key="8">
    <source>
        <dbReference type="ARBA" id="ARBA00022694"/>
    </source>
</evidence>
<comment type="catalytic activity">
    <reaction evidence="12 15">
        <text>cytidine(4) in tRNA(Pro) + S-adenosyl-L-methionine = 2'-O-methylcytidine(4) in tRNA(Pro) + S-adenosyl-L-homocysteine + H(+)</text>
        <dbReference type="Rhea" id="RHEA:32767"/>
        <dbReference type="Rhea" id="RHEA-COMP:10397"/>
        <dbReference type="Rhea" id="RHEA-COMP:10398"/>
        <dbReference type="ChEBI" id="CHEBI:15378"/>
        <dbReference type="ChEBI" id="CHEBI:57856"/>
        <dbReference type="ChEBI" id="CHEBI:59789"/>
        <dbReference type="ChEBI" id="CHEBI:74495"/>
        <dbReference type="ChEBI" id="CHEBI:82748"/>
        <dbReference type="EC" id="2.1.1.225"/>
    </reaction>
</comment>
<dbReference type="PANTHER" id="PTHR12998">
    <property type="entry name" value="TRNA:M(4)X MODIFICATION ENZYME TRM13 HOMOLOG"/>
    <property type="match status" value="1"/>
</dbReference>
<keyword evidence="6 15" id="KW-0808">Transferase</keyword>
<dbReference type="EMBL" id="CCBN010000001">
    <property type="protein sequence ID" value="CDO51521.1"/>
    <property type="molecule type" value="Genomic_DNA"/>
</dbReference>
<organism evidence="18 19">
    <name type="scientific">Geotrichum candidum</name>
    <name type="common">Oospora lactis</name>
    <name type="synonym">Dipodascus geotrichum</name>
    <dbReference type="NCBI Taxonomy" id="1173061"/>
    <lineage>
        <taxon>Eukaryota</taxon>
        <taxon>Fungi</taxon>
        <taxon>Dikarya</taxon>
        <taxon>Ascomycota</taxon>
        <taxon>Saccharomycotina</taxon>
        <taxon>Dipodascomycetes</taxon>
        <taxon>Dipodascales</taxon>
        <taxon>Dipodascaceae</taxon>
        <taxon>Geotrichum</taxon>
    </lineage>
</organism>
<comment type="caution">
    <text evidence="18">The sequence shown here is derived from an EMBL/GenBank/DDBJ whole genome shotgun (WGS) entry which is preliminary data.</text>
</comment>
<name>A0A0J9X304_GEOCN</name>
<evidence type="ECO:0000256" key="12">
    <source>
        <dbReference type="ARBA" id="ARBA00048165"/>
    </source>
</evidence>
<evidence type="ECO:0000256" key="2">
    <source>
        <dbReference type="ARBA" id="ARBA00005265"/>
    </source>
</evidence>
<keyword evidence="5 15" id="KW-0489">Methyltransferase</keyword>
<evidence type="ECO:0000256" key="9">
    <source>
        <dbReference type="ARBA" id="ARBA00022723"/>
    </source>
</evidence>
<evidence type="ECO:0000259" key="17">
    <source>
        <dbReference type="PROSITE" id="PS51800"/>
    </source>
</evidence>
<keyword evidence="8 15" id="KW-0819">tRNA processing</keyword>
<dbReference type="InterPro" id="IPR039044">
    <property type="entry name" value="Trm13"/>
</dbReference>
<dbReference type="PANTHER" id="PTHR12998:SF0">
    <property type="entry name" value="TRNA:M(4)X MODIFICATION ENZYME TRM13 HOMOLOG"/>
    <property type="match status" value="1"/>
</dbReference>
<feature type="region of interest" description="Disordered" evidence="16">
    <location>
        <begin position="1"/>
        <end position="21"/>
    </location>
</feature>
<dbReference type="Pfam" id="PF05253">
    <property type="entry name" value="zf-U11-48K"/>
    <property type="match status" value="1"/>
</dbReference>